<dbReference type="GO" id="GO:0005886">
    <property type="term" value="C:plasma membrane"/>
    <property type="evidence" value="ECO:0007669"/>
    <property type="project" value="UniProtKB-SubCell"/>
</dbReference>
<keyword evidence="3" id="KW-1003">Cell membrane</keyword>
<evidence type="ECO:0000313" key="10">
    <source>
        <dbReference type="EMBL" id="CAG9703407.1"/>
    </source>
</evidence>
<dbReference type="AlphaFoldDB" id="A0A2A7ME52"/>
<dbReference type="Proteomes" id="UP000431451">
    <property type="component" value="Unassembled WGS sequence"/>
</dbReference>
<keyword evidence="10" id="KW-0808">Transferase</keyword>
<dbReference type="EMBL" id="UWJD01000001">
    <property type="protein sequence ID" value="VCT82700.1"/>
    <property type="molecule type" value="Genomic_DNA"/>
</dbReference>
<protein>
    <submittedName>
        <fullName evidence="11">N-acetylgalactosamine PTS system EIIC component</fullName>
    </submittedName>
    <submittedName>
        <fullName evidence="13">N-acetylgalactosamine permease IIC component 1</fullName>
    </submittedName>
    <submittedName>
        <fullName evidence="12">PTS sugar transporter subunit IIC</fullName>
    </submittedName>
    <submittedName>
        <fullName evidence="10">PTS system, N-acetylgalactosamine-specific IIC component</fullName>
        <ecNumber evidence="10">2.7.1.-</ecNumber>
    </submittedName>
</protein>
<feature type="transmembrane region" description="Helical" evidence="9">
    <location>
        <begin position="91"/>
        <end position="117"/>
    </location>
</feature>
<name>A0A2A7ME52_9CLOT</name>
<keyword evidence="5" id="KW-0598">Phosphotransferase system</keyword>
<keyword evidence="6 9" id="KW-0812">Transmembrane</keyword>
<keyword evidence="14" id="KW-1185">Reference proteome</keyword>
<dbReference type="EMBL" id="CAKJVE010000004">
    <property type="protein sequence ID" value="CAG9703407.1"/>
    <property type="molecule type" value="Genomic_DNA"/>
</dbReference>
<evidence type="ECO:0000313" key="11">
    <source>
        <dbReference type="EMBL" id="CAI3546301.1"/>
    </source>
</evidence>
<dbReference type="InterPro" id="IPR004700">
    <property type="entry name" value="PTS_IIC_man"/>
</dbReference>
<evidence type="ECO:0000256" key="3">
    <source>
        <dbReference type="ARBA" id="ARBA00022475"/>
    </source>
</evidence>
<dbReference type="EMBL" id="PDCJ01000003">
    <property type="protein sequence ID" value="PEG29621.1"/>
    <property type="molecule type" value="Genomic_DNA"/>
</dbReference>
<evidence type="ECO:0000313" key="15">
    <source>
        <dbReference type="Proteomes" id="UP000431451"/>
    </source>
</evidence>
<evidence type="ECO:0000313" key="12">
    <source>
        <dbReference type="EMBL" id="PEG29621.1"/>
    </source>
</evidence>
<organism evidence="12 14">
    <name type="scientific">Clostridium neonatale</name>
    <dbReference type="NCBI Taxonomy" id="137838"/>
    <lineage>
        <taxon>Bacteria</taxon>
        <taxon>Bacillati</taxon>
        <taxon>Bacillota</taxon>
        <taxon>Clostridia</taxon>
        <taxon>Eubacteriales</taxon>
        <taxon>Clostridiaceae</taxon>
        <taxon>Clostridium</taxon>
    </lineage>
</organism>
<evidence type="ECO:0000256" key="1">
    <source>
        <dbReference type="ARBA" id="ARBA00004651"/>
    </source>
</evidence>
<evidence type="ECO:0000256" key="6">
    <source>
        <dbReference type="ARBA" id="ARBA00022692"/>
    </source>
</evidence>
<evidence type="ECO:0000313" key="13">
    <source>
        <dbReference type="EMBL" id="VCT82700.1"/>
    </source>
</evidence>
<feature type="transmembrane region" description="Helical" evidence="9">
    <location>
        <begin position="170"/>
        <end position="193"/>
    </location>
</feature>
<reference evidence="11" key="4">
    <citation type="submission" date="2022-10" db="EMBL/GenBank/DDBJ databases">
        <authorList>
            <person name="Aires J."/>
            <person name="Mesa V."/>
        </authorList>
    </citation>
    <scope>NUCLEOTIDE SEQUENCE</scope>
    <source>
        <strain evidence="11">Clostridium neonatale JD116</strain>
    </source>
</reference>
<sequence>MFVQALLIGLWAGIAGVDMFDGLTHIHRPIVTGLVVGLILGDMKTGLIVGASLELVWMGMVPLAGAQPPNVVIGGIIGTSIAILGKLDAQAAIGIAVPFAVAVQAAITLLFTAFSFFMHKADKYCEDADTAGIERINYLGLVVLFIFYFTIAFLPILLGADKAAAIVSSIPTWIIDGLSVAGGIMPAIGFAMLLKIMLKKEYVGFMILGFLLVTYFNLPILGLALLGVCIALYDYFSKNNSDSREKVVEEVYDDGI</sequence>
<reference evidence="13 15" key="2">
    <citation type="submission" date="2018-06" db="EMBL/GenBank/DDBJ databases">
        <authorList>
            <consortium name="IHU Genomes"/>
        </authorList>
    </citation>
    <scope>NUCLEOTIDE SEQUENCE [LARGE SCALE GENOMIC DNA]</scope>
    <source>
        <strain evidence="13 15">NEC25</strain>
    </source>
</reference>
<evidence type="ECO:0000256" key="7">
    <source>
        <dbReference type="ARBA" id="ARBA00022989"/>
    </source>
</evidence>
<dbReference type="Proteomes" id="UP000789738">
    <property type="component" value="Unassembled WGS sequence"/>
</dbReference>
<dbReference type="EMBL" id="CAMTCP010000066">
    <property type="protein sequence ID" value="CAI3546301.1"/>
    <property type="molecule type" value="Genomic_DNA"/>
</dbReference>
<dbReference type="PROSITE" id="PS51106">
    <property type="entry name" value="PTS_EIIC_TYPE_4"/>
    <property type="match status" value="1"/>
</dbReference>
<keyword evidence="4 12" id="KW-0762">Sugar transport</keyword>
<dbReference type="RefSeq" id="WP_058293521.1">
    <property type="nucleotide sequence ID" value="NZ_CAKJVD010000034.1"/>
</dbReference>
<dbReference type="Proteomes" id="UP000220840">
    <property type="component" value="Unassembled WGS sequence"/>
</dbReference>
<evidence type="ECO:0000256" key="2">
    <source>
        <dbReference type="ARBA" id="ARBA00022448"/>
    </source>
</evidence>
<reference evidence="12 14" key="1">
    <citation type="submission" date="2017-10" db="EMBL/GenBank/DDBJ databases">
        <title>Effective Description of Clostridium neonatale sp. nov. linked to necrotizing enterocolitis in neonates and a clarification of species assignable to the genus Clostridium (Prazmowski 1880) emend. Lawson and Rainey 2016.</title>
        <authorList>
            <person name="Bernard K."/>
            <person name="Burdz T."/>
            <person name="Wiebe D."/>
            <person name="Balcewich B."/>
            <person name="Alfa M."/>
            <person name="Bernier A.-M."/>
        </authorList>
    </citation>
    <scope>NUCLEOTIDE SEQUENCE [LARGE SCALE GENOMIC DNA]</scope>
    <source>
        <strain evidence="12 14">LCDC99A005</strain>
    </source>
</reference>
<keyword evidence="8 9" id="KW-0472">Membrane</keyword>
<dbReference type="OrthoDB" id="9815089at2"/>
<evidence type="ECO:0000256" key="8">
    <source>
        <dbReference type="ARBA" id="ARBA00023136"/>
    </source>
</evidence>
<dbReference type="GO" id="GO:0009401">
    <property type="term" value="P:phosphoenolpyruvate-dependent sugar phosphotransferase system"/>
    <property type="evidence" value="ECO:0007669"/>
    <property type="project" value="UniProtKB-KW"/>
</dbReference>
<feature type="transmembrane region" description="Helical" evidence="9">
    <location>
        <begin position="205"/>
        <end position="233"/>
    </location>
</feature>
<dbReference type="InterPro" id="IPR050303">
    <property type="entry name" value="GatZ_KbaZ_carbometab"/>
</dbReference>
<evidence type="ECO:0000256" key="4">
    <source>
        <dbReference type="ARBA" id="ARBA00022597"/>
    </source>
</evidence>
<gene>
    <name evidence="13" type="primary">agaC</name>
    <name evidence="11" type="ORF">CNEO2_150085</name>
    <name evidence="10" type="ORF">CNEO_40599</name>
    <name evidence="13" type="ORF">CNEONATNEC25_00260</name>
    <name evidence="12" type="ORF">CQ394_16930</name>
</gene>
<keyword evidence="7 9" id="KW-1133">Transmembrane helix</keyword>
<dbReference type="GO" id="GO:0016740">
    <property type="term" value="F:transferase activity"/>
    <property type="evidence" value="ECO:0007669"/>
    <property type="project" value="UniProtKB-KW"/>
</dbReference>
<dbReference type="Pfam" id="PF03609">
    <property type="entry name" value="EII-Sor"/>
    <property type="match status" value="1"/>
</dbReference>
<feature type="transmembrane region" description="Helical" evidence="9">
    <location>
        <begin position="55"/>
        <end position="85"/>
    </location>
</feature>
<dbReference type="STRING" id="137838.GCA_001458595_00566"/>
<proteinExistence type="predicted"/>
<dbReference type="EC" id="2.7.1.-" evidence="10"/>
<keyword evidence="2" id="KW-0813">Transport</keyword>
<dbReference type="PANTHER" id="PTHR32502">
    <property type="entry name" value="N-ACETYLGALACTOSAMINE PERMEASE II COMPONENT-RELATED"/>
    <property type="match status" value="1"/>
</dbReference>
<dbReference type="PANTHER" id="PTHR32502:SF8">
    <property type="entry name" value="N-ACETYLGALACTOSAMINE PERMEASE IIC COMPONENT 1"/>
    <property type="match status" value="1"/>
</dbReference>
<evidence type="ECO:0000313" key="14">
    <source>
        <dbReference type="Proteomes" id="UP000220840"/>
    </source>
</evidence>
<comment type="subcellular location">
    <subcellularLocation>
        <location evidence="1">Cell membrane</location>
        <topology evidence="1">Multi-pass membrane protein</topology>
    </subcellularLocation>
</comment>
<reference evidence="10" key="3">
    <citation type="submission" date="2021-10" db="EMBL/GenBank/DDBJ databases">
        <authorList>
            <person name="Mesa V."/>
        </authorList>
    </citation>
    <scope>NUCLEOTIDE SEQUENCE</scope>
    <source>
        <strain evidence="10">CC3_PB</strain>
    </source>
</reference>
<dbReference type="GeneID" id="68875571"/>
<dbReference type="NCBIfam" id="NF040757">
    <property type="entry name" value="AgaW"/>
    <property type="match status" value="1"/>
</dbReference>
<dbReference type="Proteomes" id="UP001189143">
    <property type="component" value="Unassembled WGS sequence"/>
</dbReference>
<dbReference type="InterPro" id="IPR047835">
    <property type="entry name" value="PTS_IIC_GalNAc_AgaW-like"/>
</dbReference>
<evidence type="ECO:0000256" key="9">
    <source>
        <dbReference type="SAM" id="Phobius"/>
    </source>
</evidence>
<feature type="transmembrane region" description="Helical" evidence="9">
    <location>
        <begin position="138"/>
        <end position="158"/>
    </location>
</feature>
<accession>A0A2A7ME52</accession>
<evidence type="ECO:0000256" key="5">
    <source>
        <dbReference type="ARBA" id="ARBA00022683"/>
    </source>
</evidence>